<dbReference type="Proteomes" id="UP001239111">
    <property type="component" value="Chromosome 2"/>
</dbReference>
<organism evidence="1 2">
    <name type="scientific">Eretmocerus hayati</name>
    <dbReference type="NCBI Taxonomy" id="131215"/>
    <lineage>
        <taxon>Eukaryota</taxon>
        <taxon>Metazoa</taxon>
        <taxon>Ecdysozoa</taxon>
        <taxon>Arthropoda</taxon>
        <taxon>Hexapoda</taxon>
        <taxon>Insecta</taxon>
        <taxon>Pterygota</taxon>
        <taxon>Neoptera</taxon>
        <taxon>Endopterygota</taxon>
        <taxon>Hymenoptera</taxon>
        <taxon>Apocrita</taxon>
        <taxon>Proctotrupomorpha</taxon>
        <taxon>Chalcidoidea</taxon>
        <taxon>Aphelinidae</taxon>
        <taxon>Aphelininae</taxon>
        <taxon>Eretmocerus</taxon>
    </lineage>
</organism>
<evidence type="ECO:0000313" key="2">
    <source>
        <dbReference type="Proteomes" id="UP001239111"/>
    </source>
</evidence>
<accession>A0ACC2NWU7</accession>
<name>A0ACC2NWU7_9HYME</name>
<evidence type="ECO:0000313" key="1">
    <source>
        <dbReference type="EMBL" id="KAJ8675621.1"/>
    </source>
</evidence>
<keyword evidence="2" id="KW-1185">Reference proteome</keyword>
<dbReference type="EMBL" id="CM056742">
    <property type="protein sequence ID" value="KAJ8675621.1"/>
    <property type="molecule type" value="Genomic_DNA"/>
</dbReference>
<proteinExistence type="predicted"/>
<protein>
    <submittedName>
        <fullName evidence="1">Uncharacterized protein</fullName>
    </submittedName>
</protein>
<sequence length="307" mass="35208">MTDSFHIMEDVIFQPAGVGKITTKMSLSRRRKLIHYCEILIKETIFPGVMYQAWAVYNCMPFFPPLINVVYEISDSAYYEVVPFYADYIFIEQADYHYQICAHGALVFLFSTTVFTAIDSVYLATVKHTCGLFNIICYRLENISRYDSIQILSSTTDTSHELHQIFIKIVESHEKAIQCCGMLENSFCFIYLIVQILVILMIAAGAHVIPAVFAVDHIRAIRLTSFYLGGCIHLLYLHWVGQQVINNSGRVFHSAYCGEWYHISLKYRKRLGLILSEAFEPRQLTAGKLSSFCMESYGKVDKLYIGL</sequence>
<reference evidence="1" key="1">
    <citation type="submission" date="2023-04" db="EMBL/GenBank/DDBJ databases">
        <title>A chromosome-level genome assembly of the parasitoid wasp Eretmocerus hayati.</title>
        <authorList>
            <person name="Zhong Y."/>
            <person name="Liu S."/>
            <person name="Liu Y."/>
        </authorList>
    </citation>
    <scope>NUCLEOTIDE SEQUENCE</scope>
    <source>
        <strain evidence="1">ZJU_SS_LIU_2023</strain>
    </source>
</reference>
<comment type="caution">
    <text evidence="1">The sequence shown here is derived from an EMBL/GenBank/DDBJ whole genome shotgun (WGS) entry which is preliminary data.</text>
</comment>
<gene>
    <name evidence="1" type="ORF">QAD02_011407</name>
</gene>